<dbReference type="AlphaFoldDB" id="R7QJQ4"/>
<dbReference type="Proteomes" id="UP000012073">
    <property type="component" value="Unassembled WGS sequence"/>
</dbReference>
<keyword evidence="2" id="KW-1185">Reference proteome</keyword>
<proteinExistence type="predicted"/>
<evidence type="ECO:0000313" key="2">
    <source>
        <dbReference type="Proteomes" id="UP000012073"/>
    </source>
</evidence>
<protein>
    <submittedName>
        <fullName evidence="1">Uncharacterized protein</fullName>
    </submittedName>
</protein>
<organism evidence="1 2">
    <name type="scientific">Chondrus crispus</name>
    <name type="common">Carrageen Irish moss</name>
    <name type="synonym">Polymorpha crispa</name>
    <dbReference type="NCBI Taxonomy" id="2769"/>
    <lineage>
        <taxon>Eukaryota</taxon>
        <taxon>Rhodophyta</taxon>
        <taxon>Florideophyceae</taxon>
        <taxon>Rhodymeniophycidae</taxon>
        <taxon>Gigartinales</taxon>
        <taxon>Gigartinaceae</taxon>
        <taxon>Chondrus</taxon>
    </lineage>
</organism>
<dbReference type="KEGG" id="ccp:CHC_T00000932001"/>
<dbReference type="EMBL" id="HG001916">
    <property type="protein sequence ID" value="CDF38324.1"/>
    <property type="molecule type" value="Genomic_DNA"/>
</dbReference>
<name>R7QJQ4_CHOCR</name>
<gene>
    <name evidence="1" type="ORF">CHC_T00000932001</name>
</gene>
<accession>R7QJQ4</accession>
<dbReference type="Gramene" id="CDF38324">
    <property type="protein sequence ID" value="CDF38324"/>
    <property type="gene ID" value="CHC_T00000932001"/>
</dbReference>
<dbReference type="GeneID" id="17325925"/>
<sequence length="90" mass="10315">MKLRHFRDASFVMLCPATSIGDWERGDHGFYNATHLHAKWHATGRLHLAGGVVLTTITYRWYILCDRRGVNSLPMRTSSVVVSSCQQRLR</sequence>
<reference evidence="2" key="1">
    <citation type="journal article" date="2013" name="Proc. Natl. Acad. Sci. U.S.A.">
        <title>Genome structure and metabolic features in the red seaweed Chondrus crispus shed light on evolution of the Archaeplastida.</title>
        <authorList>
            <person name="Collen J."/>
            <person name="Porcel B."/>
            <person name="Carre W."/>
            <person name="Ball S.G."/>
            <person name="Chaparro C."/>
            <person name="Tonon T."/>
            <person name="Barbeyron T."/>
            <person name="Michel G."/>
            <person name="Noel B."/>
            <person name="Valentin K."/>
            <person name="Elias M."/>
            <person name="Artiguenave F."/>
            <person name="Arun A."/>
            <person name="Aury J.M."/>
            <person name="Barbosa-Neto J.F."/>
            <person name="Bothwell J.H."/>
            <person name="Bouget F.Y."/>
            <person name="Brillet L."/>
            <person name="Cabello-Hurtado F."/>
            <person name="Capella-Gutierrez S."/>
            <person name="Charrier B."/>
            <person name="Cladiere L."/>
            <person name="Cock J.M."/>
            <person name="Coelho S.M."/>
            <person name="Colleoni C."/>
            <person name="Czjzek M."/>
            <person name="Da Silva C."/>
            <person name="Delage L."/>
            <person name="Denoeud F."/>
            <person name="Deschamps P."/>
            <person name="Dittami S.M."/>
            <person name="Gabaldon T."/>
            <person name="Gachon C.M."/>
            <person name="Groisillier A."/>
            <person name="Herve C."/>
            <person name="Jabbari K."/>
            <person name="Katinka M."/>
            <person name="Kloareg B."/>
            <person name="Kowalczyk N."/>
            <person name="Labadie K."/>
            <person name="Leblanc C."/>
            <person name="Lopez P.J."/>
            <person name="McLachlan D.H."/>
            <person name="Meslet-Cladiere L."/>
            <person name="Moustafa A."/>
            <person name="Nehr Z."/>
            <person name="Nyvall Collen P."/>
            <person name="Panaud O."/>
            <person name="Partensky F."/>
            <person name="Poulain J."/>
            <person name="Rensing S.A."/>
            <person name="Rousvoal S."/>
            <person name="Samson G."/>
            <person name="Symeonidi A."/>
            <person name="Weissenbach J."/>
            <person name="Zambounis A."/>
            <person name="Wincker P."/>
            <person name="Boyen C."/>
        </authorList>
    </citation>
    <scope>NUCLEOTIDE SEQUENCE [LARGE SCALE GENOMIC DNA]</scope>
    <source>
        <strain evidence="2">cv. Stackhouse</strain>
    </source>
</reference>
<dbReference type="RefSeq" id="XP_005718209.1">
    <property type="nucleotide sequence ID" value="XM_005718152.1"/>
</dbReference>
<evidence type="ECO:0000313" key="1">
    <source>
        <dbReference type="EMBL" id="CDF38324.1"/>
    </source>
</evidence>